<keyword evidence="12" id="KW-1133">Transmembrane helix</keyword>
<dbReference type="Pfam" id="PF04577">
    <property type="entry name" value="Glyco_transf_61"/>
    <property type="match status" value="1"/>
</dbReference>
<evidence type="ECO:0000256" key="8">
    <source>
        <dbReference type="ARBA" id="ARBA00042574"/>
    </source>
</evidence>
<proteinExistence type="predicted"/>
<dbReference type="EMBL" id="JAWCUI010000008">
    <property type="protein sequence ID" value="KAL1901043.1"/>
    <property type="molecule type" value="Genomic_DNA"/>
</dbReference>
<evidence type="ECO:0000256" key="12">
    <source>
        <dbReference type="SAM" id="Phobius"/>
    </source>
</evidence>
<evidence type="ECO:0000256" key="10">
    <source>
        <dbReference type="ARBA" id="ARBA00049432"/>
    </source>
</evidence>
<feature type="transmembrane region" description="Helical" evidence="12">
    <location>
        <begin position="12"/>
        <end position="30"/>
    </location>
</feature>
<keyword evidence="2" id="KW-0328">Glycosyltransferase</keyword>
<evidence type="ECO:0000313" key="15">
    <source>
        <dbReference type="Proteomes" id="UP001583186"/>
    </source>
</evidence>
<evidence type="ECO:0000256" key="7">
    <source>
        <dbReference type="ARBA" id="ARBA00040944"/>
    </source>
</evidence>
<keyword evidence="3" id="KW-0808">Transferase</keyword>
<evidence type="ECO:0000313" key="14">
    <source>
        <dbReference type="EMBL" id="KAL1901043.1"/>
    </source>
</evidence>
<sequence length="568" mass="64166">MLLQLGFKMRRTVPAAFAASLVLCLGYFYLSPTPHDFVREHVPGLPSWPAPGDGSPASSVPEKPEPVDHLAPFDPLNPPDLLLPAEYDVDMSSSRFCADRFSRKYLTDLRSTEFQYCNATSRSSLTCFHSHTSNDDERDSLCVAQGAVFDVDSSKFVLNCDIGEPDTAAVERGVISFRRIREYWYDTGPKHIFDHHVRFVGNDEVAPVDDKEVAKDVVYQRHHYTLLIKREGELNPWHCLLEIWSMAMSLDVLRSTRNQADHFLRPHYLFPEDMTNMQVVVVDDREDGPYFDLWKLFSGRKPLRLKEIASDPQAMAFYNTSSSPVATQHHMIVPLAGGSNPVWQNDWAVRDCTQSDTLRVFARRVLNHYNIDNGMLSDPKEPADNPTPIRVTFIDRKDANTRRLTDQDGFLEAVRTKYNGTVVVDAVDFGSLSFAEQLKIARATDVLVGVHGAGLTHIMFLKEHTTAVVEIQPADMDATFMGFRNLANMRGINYFRTTAAPVNETETSPPAEPTKEEGEVGDKQARGLERRASWHRENFAMDKDVFVRVVGAAIESVYNKGVHHFEVK</sequence>
<protein>
    <recommendedName>
        <fullName evidence="7">EGF domain-specific O-linked N-acetylglucosamine transferase</fullName>
        <ecNumber evidence="1">2.4.1.255</ecNumber>
    </recommendedName>
    <alternativeName>
        <fullName evidence="8">Extracellular O-linked N-acetylglucosamine transferase</fullName>
    </alternativeName>
</protein>
<dbReference type="Proteomes" id="UP001583186">
    <property type="component" value="Unassembled WGS sequence"/>
</dbReference>
<dbReference type="InterPro" id="IPR007657">
    <property type="entry name" value="Glycosyltransferase_61"/>
</dbReference>
<feature type="region of interest" description="Disordered" evidence="11">
    <location>
        <begin position="502"/>
        <end position="524"/>
    </location>
</feature>
<comment type="caution">
    <text evidence="14">The sequence shown here is derived from an EMBL/GenBank/DDBJ whole genome shotgun (WGS) entry which is preliminary data.</text>
</comment>
<dbReference type="PANTHER" id="PTHR20961">
    <property type="entry name" value="GLYCOSYLTRANSFERASE"/>
    <property type="match status" value="1"/>
</dbReference>
<evidence type="ECO:0000256" key="2">
    <source>
        <dbReference type="ARBA" id="ARBA00022676"/>
    </source>
</evidence>
<keyword evidence="4" id="KW-0732">Signal</keyword>
<gene>
    <name evidence="14" type="ORF">Sste5346_002109</name>
</gene>
<keyword evidence="5" id="KW-0256">Endoplasmic reticulum</keyword>
<evidence type="ECO:0000256" key="3">
    <source>
        <dbReference type="ARBA" id="ARBA00022679"/>
    </source>
</evidence>
<dbReference type="EC" id="2.4.1.255" evidence="1"/>
<reference evidence="14 15" key="1">
    <citation type="journal article" date="2024" name="IMA Fungus">
        <title>IMA Genome - F19 : A genome assembly and annotation guide to empower mycologists, including annotated draft genome sequences of Ceratocystis pirilliformis, Diaporthe australafricana, Fusarium ophioides, Paecilomyces lecythidis, and Sporothrix stenoceras.</title>
        <authorList>
            <person name="Aylward J."/>
            <person name="Wilson A.M."/>
            <person name="Visagie C.M."/>
            <person name="Spraker J."/>
            <person name="Barnes I."/>
            <person name="Buitendag C."/>
            <person name="Ceriani C."/>
            <person name="Del Mar Angel L."/>
            <person name="du Plessis D."/>
            <person name="Fuchs T."/>
            <person name="Gasser K."/>
            <person name="Kramer D."/>
            <person name="Li W."/>
            <person name="Munsamy K."/>
            <person name="Piso A."/>
            <person name="Price J.L."/>
            <person name="Sonnekus B."/>
            <person name="Thomas C."/>
            <person name="van der Nest A."/>
            <person name="van Dijk A."/>
            <person name="van Heerden A."/>
            <person name="van Vuuren N."/>
            <person name="Yilmaz N."/>
            <person name="Duong T.A."/>
            <person name="van der Merwe N.A."/>
            <person name="Wingfield M.J."/>
            <person name="Wingfield B.D."/>
        </authorList>
    </citation>
    <scope>NUCLEOTIDE SEQUENCE [LARGE SCALE GENOMIC DNA]</scope>
    <source>
        <strain evidence="14 15">CMW 5346</strain>
    </source>
</reference>
<evidence type="ECO:0000259" key="13">
    <source>
        <dbReference type="Pfam" id="PF04577"/>
    </source>
</evidence>
<comment type="catalytic activity">
    <reaction evidence="10">
        <text>L-threonyl-[protein] + UDP-N-acetyl-alpha-D-glucosamine = 3-O-(N-acetyl-beta-D-glucosaminyl)-L-threonyl-[protein] + UDP + H(+)</text>
        <dbReference type="Rhea" id="RHEA:48908"/>
        <dbReference type="Rhea" id="RHEA-COMP:11060"/>
        <dbReference type="Rhea" id="RHEA-COMP:12252"/>
        <dbReference type="ChEBI" id="CHEBI:15378"/>
        <dbReference type="ChEBI" id="CHEBI:30013"/>
        <dbReference type="ChEBI" id="CHEBI:57705"/>
        <dbReference type="ChEBI" id="CHEBI:58223"/>
        <dbReference type="ChEBI" id="CHEBI:90840"/>
        <dbReference type="EC" id="2.4.1.255"/>
    </reaction>
</comment>
<evidence type="ECO:0000256" key="4">
    <source>
        <dbReference type="ARBA" id="ARBA00022729"/>
    </source>
</evidence>
<keyword evidence="15" id="KW-1185">Reference proteome</keyword>
<evidence type="ECO:0000256" key="6">
    <source>
        <dbReference type="ARBA" id="ARBA00023180"/>
    </source>
</evidence>
<comment type="catalytic activity">
    <reaction evidence="9">
        <text>L-seryl-[protein] + UDP-N-acetyl-alpha-D-glucosamine = 3-O-(N-acetyl-beta-D-glucosaminyl)-L-seryl-[protein] + UDP + H(+)</text>
        <dbReference type="Rhea" id="RHEA:48904"/>
        <dbReference type="Rhea" id="RHEA-COMP:9863"/>
        <dbReference type="Rhea" id="RHEA-COMP:12251"/>
        <dbReference type="ChEBI" id="CHEBI:15378"/>
        <dbReference type="ChEBI" id="CHEBI:29999"/>
        <dbReference type="ChEBI" id="CHEBI:57705"/>
        <dbReference type="ChEBI" id="CHEBI:58223"/>
        <dbReference type="ChEBI" id="CHEBI:90838"/>
        <dbReference type="EC" id="2.4.1.255"/>
    </reaction>
</comment>
<dbReference type="PANTHER" id="PTHR20961:SF148">
    <property type="entry name" value="EGF DOMAIN-SPECIFIC O-LINKED N-ACETYLGLUCOSAMINE TRANSFERASE"/>
    <property type="match status" value="1"/>
</dbReference>
<evidence type="ECO:0000256" key="5">
    <source>
        <dbReference type="ARBA" id="ARBA00022824"/>
    </source>
</evidence>
<dbReference type="InterPro" id="IPR049625">
    <property type="entry name" value="Glyco_transf_61_cat"/>
</dbReference>
<evidence type="ECO:0000256" key="9">
    <source>
        <dbReference type="ARBA" id="ARBA00048317"/>
    </source>
</evidence>
<name>A0ABR3ZJZ9_9PEZI</name>
<keyword evidence="12" id="KW-0812">Transmembrane</keyword>
<keyword evidence="12" id="KW-0472">Membrane</keyword>
<feature type="compositionally biased region" description="Basic and acidic residues" evidence="11">
    <location>
        <begin position="513"/>
        <end position="524"/>
    </location>
</feature>
<evidence type="ECO:0000256" key="1">
    <source>
        <dbReference type="ARBA" id="ARBA00011970"/>
    </source>
</evidence>
<accession>A0ABR3ZJZ9</accession>
<organism evidence="14 15">
    <name type="scientific">Sporothrix stenoceras</name>
    <dbReference type="NCBI Taxonomy" id="5173"/>
    <lineage>
        <taxon>Eukaryota</taxon>
        <taxon>Fungi</taxon>
        <taxon>Dikarya</taxon>
        <taxon>Ascomycota</taxon>
        <taxon>Pezizomycotina</taxon>
        <taxon>Sordariomycetes</taxon>
        <taxon>Sordariomycetidae</taxon>
        <taxon>Ophiostomatales</taxon>
        <taxon>Ophiostomataceae</taxon>
        <taxon>Sporothrix</taxon>
    </lineage>
</organism>
<feature type="domain" description="Glycosyltransferase 61 catalytic" evidence="13">
    <location>
        <begin position="379"/>
        <end position="468"/>
    </location>
</feature>
<evidence type="ECO:0000256" key="11">
    <source>
        <dbReference type="SAM" id="MobiDB-lite"/>
    </source>
</evidence>
<keyword evidence="6" id="KW-0325">Glycoprotein</keyword>